<dbReference type="GO" id="GO:0035438">
    <property type="term" value="F:cyclic-di-GMP binding"/>
    <property type="evidence" value="ECO:0007669"/>
    <property type="project" value="InterPro"/>
</dbReference>
<keyword evidence="3" id="KW-1185">Reference proteome</keyword>
<dbReference type="STRING" id="45073.Lqui_0334"/>
<dbReference type="PATRIC" id="fig|45073.5.peg.359"/>
<proteinExistence type="predicted"/>
<protein>
    <submittedName>
        <fullName evidence="2">Type 4 fimbrial biogenesis protein PilZ</fullName>
    </submittedName>
</protein>
<accession>A0A0W0Y4B5</accession>
<gene>
    <name evidence="2" type="primary">pilZ_1</name>
    <name evidence="2" type="ORF">Lqui_0334</name>
</gene>
<sequence>MSEEVPVINCAYPSESALYMAYMPFLKNGGLFVRTLQSYAIDTKVVLLVNLPNDAQTYRVTARVVWITPRGSQGSKPPGLGLQFIDPDARNFANKIETHLAGMLKSSQMTDTM</sequence>
<dbReference type="Gene3D" id="2.40.10.220">
    <property type="entry name" value="predicted glycosyltransferase like domains"/>
    <property type="match status" value="1"/>
</dbReference>
<dbReference type="EMBL" id="LNYS01000006">
    <property type="protein sequence ID" value="KTD51490.1"/>
    <property type="molecule type" value="Genomic_DNA"/>
</dbReference>
<dbReference type="AlphaFoldDB" id="A0A0W0Y4B5"/>
<evidence type="ECO:0000313" key="3">
    <source>
        <dbReference type="Proteomes" id="UP000054618"/>
    </source>
</evidence>
<dbReference type="RefSeq" id="WP_058506466.1">
    <property type="nucleotide sequence ID" value="NZ_CAAAIK010000019.1"/>
</dbReference>
<dbReference type="OrthoDB" id="5296245at2"/>
<dbReference type="InterPro" id="IPR009875">
    <property type="entry name" value="PilZ_domain"/>
</dbReference>
<organism evidence="2 3">
    <name type="scientific">Legionella quinlivanii</name>
    <dbReference type="NCBI Taxonomy" id="45073"/>
    <lineage>
        <taxon>Bacteria</taxon>
        <taxon>Pseudomonadati</taxon>
        <taxon>Pseudomonadota</taxon>
        <taxon>Gammaproteobacteria</taxon>
        <taxon>Legionellales</taxon>
        <taxon>Legionellaceae</taxon>
        <taxon>Legionella</taxon>
    </lineage>
</organism>
<reference evidence="2 3" key="1">
    <citation type="submission" date="2015-11" db="EMBL/GenBank/DDBJ databases">
        <title>Genomic analysis of 38 Legionella species identifies large and diverse effector repertoires.</title>
        <authorList>
            <person name="Burstein D."/>
            <person name="Amaro F."/>
            <person name="Zusman T."/>
            <person name="Lifshitz Z."/>
            <person name="Cohen O."/>
            <person name="Gilbert J.A."/>
            <person name="Pupko T."/>
            <person name="Shuman H.A."/>
            <person name="Segal G."/>
        </authorList>
    </citation>
    <scope>NUCLEOTIDE SEQUENCE [LARGE SCALE GENOMIC DNA]</scope>
    <source>
        <strain evidence="2 3">CDC#1442-AUS-E</strain>
    </source>
</reference>
<feature type="domain" description="PilZ" evidence="1">
    <location>
        <begin position="10"/>
        <end position="100"/>
    </location>
</feature>
<comment type="caution">
    <text evidence="2">The sequence shown here is derived from an EMBL/GenBank/DDBJ whole genome shotgun (WGS) entry which is preliminary data.</text>
</comment>
<evidence type="ECO:0000313" key="2">
    <source>
        <dbReference type="EMBL" id="KTD51490.1"/>
    </source>
</evidence>
<dbReference type="Pfam" id="PF07238">
    <property type="entry name" value="PilZ"/>
    <property type="match status" value="1"/>
</dbReference>
<dbReference type="Proteomes" id="UP000054618">
    <property type="component" value="Unassembled WGS sequence"/>
</dbReference>
<evidence type="ECO:0000259" key="1">
    <source>
        <dbReference type="Pfam" id="PF07238"/>
    </source>
</evidence>
<name>A0A0W0Y4B5_9GAMM</name>